<feature type="region of interest" description="Disordered" evidence="3">
    <location>
        <begin position="25"/>
        <end position="55"/>
    </location>
</feature>
<dbReference type="PANTHER" id="PTHR23159:SF31">
    <property type="entry name" value="CENTROSOME-ASSOCIATED PROTEIN CEP250 ISOFORM X1"/>
    <property type="match status" value="1"/>
</dbReference>
<dbReference type="GO" id="GO:0006508">
    <property type="term" value="P:proteolysis"/>
    <property type="evidence" value="ECO:0007669"/>
    <property type="project" value="InterPro"/>
</dbReference>
<dbReference type="EMBL" id="GG662249">
    <property type="protein sequence ID" value="EAS07023.2"/>
    <property type="molecule type" value="Genomic_DNA"/>
</dbReference>
<proteinExistence type="predicted"/>
<dbReference type="GeneID" id="7842123"/>
<evidence type="ECO:0000313" key="6">
    <source>
        <dbReference type="Proteomes" id="UP000009168"/>
    </source>
</evidence>
<dbReference type="KEGG" id="tet:TTHERM_00842490"/>
<dbReference type="RefSeq" id="XP_001027265.2">
    <property type="nucleotide sequence ID" value="XM_001027265.2"/>
</dbReference>
<dbReference type="Proteomes" id="UP000009168">
    <property type="component" value="Unassembled WGS sequence"/>
</dbReference>
<dbReference type="InterPro" id="IPR038765">
    <property type="entry name" value="Papain-like_cys_pep_sf"/>
</dbReference>
<reference evidence="6" key="1">
    <citation type="journal article" date="2006" name="PLoS Biol.">
        <title>Macronuclear genome sequence of the ciliate Tetrahymena thermophila, a model eukaryote.</title>
        <authorList>
            <person name="Eisen J.A."/>
            <person name="Coyne R.S."/>
            <person name="Wu M."/>
            <person name="Wu D."/>
            <person name="Thiagarajan M."/>
            <person name="Wortman J.R."/>
            <person name="Badger J.H."/>
            <person name="Ren Q."/>
            <person name="Amedeo P."/>
            <person name="Jones K.M."/>
            <person name="Tallon L.J."/>
            <person name="Delcher A.L."/>
            <person name="Salzberg S.L."/>
            <person name="Silva J.C."/>
            <person name="Haas B.J."/>
            <person name="Majoros W.H."/>
            <person name="Farzad M."/>
            <person name="Carlton J.M."/>
            <person name="Smith R.K. Jr."/>
            <person name="Garg J."/>
            <person name="Pearlman R.E."/>
            <person name="Karrer K.M."/>
            <person name="Sun L."/>
            <person name="Manning G."/>
            <person name="Elde N.C."/>
            <person name="Turkewitz A.P."/>
            <person name="Asai D.J."/>
            <person name="Wilkes D.E."/>
            <person name="Wang Y."/>
            <person name="Cai H."/>
            <person name="Collins K."/>
            <person name="Stewart B.A."/>
            <person name="Lee S.R."/>
            <person name="Wilamowska K."/>
            <person name="Weinberg Z."/>
            <person name="Ruzzo W.L."/>
            <person name="Wloga D."/>
            <person name="Gaertig J."/>
            <person name="Frankel J."/>
            <person name="Tsao C.-C."/>
            <person name="Gorovsky M.A."/>
            <person name="Keeling P.J."/>
            <person name="Waller R.F."/>
            <person name="Patron N.J."/>
            <person name="Cherry J.M."/>
            <person name="Stover N.A."/>
            <person name="Krieger C.J."/>
            <person name="del Toro C."/>
            <person name="Ryder H.F."/>
            <person name="Williamson S.C."/>
            <person name="Barbeau R.A."/>
            <person name="Hamilton E.P."/>
            <person name="Orias E."/>
        </authorList>
    </citation>
    <scope>NUCLEOTIDE SEQUENCE [LARGE SCALE GENOMIC DNA]</scope>
    <source>
        <strain evidence="6">SB210</strain>
    </source>
</reference>
<feature type="region of interest" description="Disordered" evidence="3">
    <location>
        <begin position="1773"/>
        <end position="1839"/>
    </location>
</feature>
<sequence>MNQKTQTLIANSLGTQNENILSSSYQKSLQKTQTPPKSKRTLARMDSRQENDSSNYQEVFELQNNMNSRLYRNLANQAEIKKYTDRNKIYQITDEEIISKKINDEQGIIKKEFMMKQQEYKFKKDKYEDPEFKASDQPLGYKGNSNNFQWMRLHQLTQKKDLFPTEPYIFKDELNSNHPELDNLFQLYNVISRASHLAKRLFEHQKVNNLGIYGVWIFKNGKWKCIILDDYVLVKIDENTPCLYYPSKSVIKENLWLLILEKALAKAYEGYQNLKINELYNYLVEFTGSPYLLIRKKHKNAIQFQNNQEQIEREEKDFLWQKICSGVKKNYIIQAQCLETYRGIQKGNVYFVEFFYEFKQQLEVNKKILQMKNYRINQKVLDSQLNLTPQEMEILNKNKEDGVFFISFDEFYQNFDSFAIQRVELRDSHNSVKIKQENDQDISFFTIKLNNFEDTSGYISICQKDVQYFQNQGYSYSQFSLILAEVKPNGEIQYYSQTFSNDKMIHLPYNWKEGIYIIHVEVRWSQKIYKKFTISVSSNQDVGLQKYNYVQQQLNGELILSLIAKSYIEKMGNEIKSDSYMPKTKKGQLGIFYIYYFKNISPDFCSVKAQLESKENQEFIDLTIVDKNKIAFWLFPNEELILLLRIISSQNKSSTKFTFQTTNTSVPQNEPSFKKTLQNQLKQINIYEEFASLSDRKQNLLIDYFQQPATMEESEKSIEEEEEYKISLILILRHNNIMSQTKKDQFNNGDASFNNESQDQLVKLQKVQEYLSPQLSQNRDIINKCLEENTQKKQVKQPSGWNESTSRSDLQYTITSSKNFNKGSEMAQIPKQFDELESHNLNSDQIENQGQKQFLGNSSEGNEQTQNMTIEALTTCIYSSITKNKIQEMKIQELENIISHLHQQINGQSTNFANSIKLVGSSPNTATYQANFFENQLSTPTQGLHNNRMTTSQWQQNMYNSNARKSPCQRHQSKSKSPDIRQGLSKQNNNIQVNNYGTNEQVDQKNAYRSKSGEIYKDQIEASNKYQSQHRDQINQQNEQNYYIPSSSCAVIGNKNEQTLSPSPIKSKSQINFQGGDSLHNSNNIVQIEYLSKVKFLEEAIEYKNKEIERLMVLTAASRRNNIHSLHNSKSPERKANQQNLNQSIESSQEDELRNSQIKLHGVIQDLEKRNNELENELFNLKCLVEEKDRDILKISQQIDNLKTCADNQINFIQINEDLEYRIKEKEINEQNLLVQLEQQSLMIKNMEIDQIKKLEEYKDLIQQIQLQNSQEISNLEREKQDMQLIINKLESFVQSDSAQNFNENEKKKRSSTKGDYDSQHYQQQINDKDKEIESLNEKIALQTQLIAKQRQAVETLKKEIIDLQKEHENRIKQLLQQSSNYVQEKAILHEQIRKLTIEKEEQIIASQNLIEDQQNQLLDIAKEREDIQKAKDEISQFKRLLNDDRIALEQQMNQVKISQDMLQREREQFELELQELKVNRSSLDRDRQIFERDRSDFENEIDHFNIQRNEFIQQQNQIEDYQQIILQKEETISYMKQQQAENKQAHEQLKIQIQAQIKSYEDAINTLQQENQQLMADRDQIIQERNEDYRESAEILDLKKQIMYEGLAKQELQHKLAELLKKKEVNEDLNKENQELKQTLELLKQKIKGMQNIDDDIKEYINTMCKEKNNLQDRHVAHLEEIKNLKLQLKSIALENKSLNLSLTNLKEEIKLHKNQQTDMMLDEKNKKSFLRVQLQKKLNVLNAQLETYIRTTLDLDEIYYILLFNQINSSPSTSPQKPSFTQQFMQTQQGSNSKLKKPEDQSFNQSTPSSQNQNQQRNFNQGVEIDEKTKNKIEQLNNKRKRDLDKVYQIMEDFISMISNIQQ</sequence>
<name>I7M4H0_TETTS</name>
<feature type="region of interest" description="Disordered" evidence="3">
    <location>
        <begin position="1298"/>
        <end position="1321"/>
    </location>
</feature>
<feature type="coiled-coil region" evidence="2">
    <location>
        <begin position="1411"/>
        <end position="1494"/>
    </location>
</feature>
<evidence type="ECO:0000259" key="4">
    <source>
        <dbReference type="PROSITE" id="PS50203"/>
    </source>
</evidence>
<evidence type="ECO:0000256" key="1">
    <source>
        <dbReference type="PROSITE-ProRule" id="PRU00239"/>
    </source>
</evidence>
<keyword evidence="6" id="KW-1185">Reference proteome</keyword>
<dbReference type="InParanoid" id="I7M4H0"/>
<dbReference type="SUPFAM" id="SSF54001">
    <property type="entry name" value="Cysteine proteinases"/>
    <property type="match status" value="1"/>
</dbReference>
<evidence type="ECO:0000313" key="5">
    <source>
        <dbReference type="EMBL" id="EAS07023.2"/>
    </source>
</evidence>
<feature type="region of interest" description="Disordered" evidence="3">
    <location>
        <begin position="962"/>
        <end position="1004"/>
    </location>
</feature>
<dbReference type="GO" id="GO:0004198">
    <property type="term" value="F:calcium-dependent cysteine-type endopeptidase activity"/>
    <property type="evidence" value="ECO:0007669"/>
    <property type="project" value="InterPro"/>
</dbReference>
<dbReference type="InterPro" id="IPR001300">
    <property type="entry name" value="Peptidase_C2_calpain_cat"/>
</dbReference>
<feature type="coiled-coil region" evidence="2">
    <location>
        <begin position="1157"/>
        <end position="1191"/>
    </location>
</feature>
<feature type="compositionally biased region" description="Polar residues" evidence="3">
    <location>
        <begin position="1137"/>
        <end position="1147"/>
    </location>
</feature>
<feature type="compositionally biased region" description="Polar residues" evidence="3">
    <location>
        <begin position="984"/>
        <end position="1001"/>
    </location>
</feature>
<dbReference type="PROSITE" id="PS50203">
    <property type="entry name" value="CALPAIN_CAT"/>
    <property type="match status" value="1"/>
</dbReference>
<accession>I7M4H0</accession>
<feature type="coiled-coil region" evidence="2">
    <location>
        <begin position="1536"/>
        <end position="1753"/>
    </location>
</feature>
<evidence type="ECO:0000256" key="2">
    <source>
        <dbReference type="SAM" id="Coils"/>
    </source>
</evidence>
<feature type="region of interest" description="Disordered" evidence="3">
    <location>
        <begin position="1125"/>
        <end position="1152"/>
    </location>
</feature>
<comment type="caution">
    <text evidence="1">Lacks conserved residue(s) required for the propagation of feature annotation.</text>
</comment>
<feature type="compositionally biased region" description="Low complexity" evidence="3">
    <location>
        <begin position="1803"/>
        <end position="1823"/>
    </location>
</feature>
<feature type="domain" description="Calpain catalytic" evidence="4">
    <location>
        <begin position="126"/>
        <end position="424"/>
    </location>
</feature>
<protein>
    <recommendedName>
        <fullName evidence="4">Calpain catalytic domain-containing protein</fullName>
    </recommendedName>
</protein>
<dbReference type="SMART" id="SM00230">
    <property type="entry name" value="CysPc"/>
    <property type="match status" value="1"/>
</dbReference>
<feature type="compositionally biased region" description="Polar residues" evidence="3">
    <location>
        <begin position="25"/>
        <end position="36"/>
    </location>
</feature>
<keyword evidence="2" id="KW-0175">Coiled coil</keyword>
<dbReference type="Pfam" id="PF00648">
    <property type="entry name" value="Peptidase_C2"/>
    <property type="match status" value="1"/>
</dbReference>
<dbReference type="OrthoDB" id="167576at2759"/>
<gene>
    <name evidence="5" type="ORF">TTHERM_00842490</name>
</gene>
<dbReference type="Gene3D" id="3.90.70.10">
    <property type="entry name" value="Cysteine proteinases"/>
    <property type="match status" value="1"/>
</dbReference>
<organism evidence="5 6">
    <name type="scientific">Tetrahymena thermophila (strain SB210)</name>
    <dbReference type="NCBI Taxonomy" id="312017"/>
    <lineage>
        <taxon>Eukaryota</taxon>
        <taxon>Sar</taxon>
        <taxon>Alveolata</taxon>
        <taxon>Ciliophora</taxon>
        <taxon>Intramacronucleata</taxon>
        <taxon>Oligohymenophorea</taxon>
        <taxon>Hymenostomatida</taxon>
        <taxon>Tetrahymenina</taxon>
        <taxon>Tetrahymenidae</taxon>
        <taxon>Tetrahymena</taxon>
    </lineage>
</organism>
<dbReference type="PANTHER" id="PTHR23159">
    <property type="entry name" value="CENTROSOMAL PROTEIN 2"/>
    <property type="match status" value="1"/>
</dbReference>
<feature type="coiled-coil region" evidence="2">
    <location>
        <begin position="1216"/>
        <end position="1293"/>
    </location>
</feature>
<feature type="compositionally biased region" description="Polar residues" evidence="3">
    <location>
        <begin position="1773"/>
        <end position="1795"/>
    </location>
</feature>
<evidence type="ECO:0000256" key="3">
    <source>
        <dbReference type="SAM" id="MobiDB-lite"/>
    </source>
</evidence>